<dbReference type="eggNOG" id="ENOG502ZQW0">
    <property type="taxonomic scope" value="Bacteria"/>
</dbReference>
<dbReference type="Proteomes" id="UP000182124">
    <property type="component" value="Unassembled WGS sequence"/>
</dbReference>
<reference evidence="1 2" key="1">
    <citation type="submission" date="2016-10" db="EMBL/GenBank/DDBJ databases">
        <authorList>
            <person name="de Groot N.N."/>
        </authorList>
    </citation>
    <scope>NUCLEOTIDE SEQUENCE [LARGE SCALE GENOMIC DNA]</scope>
    <source>
        <strain evidence="1 2">CGMCC 1.3801</strain>
    </source>
</reference>
<protein>
    <submittedName>
        <fullName evidence="1">Uncharacterized protein</fullName>
    </submittedName>
</protein>
<dbReference type="STRING" id="329186.SAMN02927925_02400"/>
<name>A0A1G4W4K9_9FLAO</name>
<evidence type="ECO:0000313" key="1">
    <source>
        <dbReference type="EMBL" id="SCX16671.1"/>
    </source>
</evidence>
<sequence>MKKLLITIFSALLFVSCKTVLLKVKGVKDPKIENYSSAKKYLHKNDMDTTRVVYFKDFYSLAQASKKKYLQIPDTYFFDRNGNFVDYRKSATDCNAKVDGFIQDLNAFSEAKKDSTKNLTELKSFLVGSDKKLLSEKPGEITVFITWARYAGALNKEKAFDWVKLLEQAKQKGISVNYYLLNCDFQESWNLTKEQKEALGVN</sequence>
<dbReference type="AlphaFoldDB" id="A0A1G4W4K9"/>
<proteinExistence type="predicted"/>
<dbReference type="EMBL" id="FMTY01000007">
    <property type="protein sequence ID" value="SCX16671.1"/>
    <property type="molecule type" value="Genomic_DNA"/>
</dbReference>
<evidence type="ECO:0000313" key="2">
    <source>
        <dbReference type="Proteomes" id="UP000182124"/>
    </source>
</evidence>
<organism evidence="1 2">
    <name type="scientific">Flavobacterium saliperosum</name>
    <dbReference type="NCBI Taxonomy" id="329186"/>
    <lineage>
        <taxon>Bacteria</taxon>
        <taxon>Pseudomonadati</taxon>
        <taxon>Bacteroidota</taxon>
        <taxon>Flavobacteriia</taxon>
        <taxon>Flavobacteriales</taxon>
        <taxon>Flavobacteriaceae</taxon>
        <taxon>Flavobacterium</taxon>
    </lineage>
</organism>
<accession>A0A1G4W4K9</accession>
<dbReference type="RefSeq" id="WP_023577615.1">
    <property type="nucleotide sequence ID" value="NZ_CBCSBQ010000015.1"/>
</dbReference>
<dbReference type="PROSITE" id="PS51257">
    <property type="entry name" value="PROKAR_LIPOPROTEIN"/>
    <property type="match status" value="1"/>
</dbReference>
<gene>
    <name evidence="1" type="ORF">SAMN02927925_02400</name>
</gene>